<reference evidence="4" key="1">
    <citation type="submission" date="2022-01" db="UniProtKB">
        <authorList>
            <consortium name="EnsemblMetazoa"/>
        </authorList>
    </citation>
    <scope>IDENTIFICATION</scope>
</reference>
<organism evidence="4 5">
    <name type="scientific">Cimex lectularius</name>
    <name type="common">Bed bug</name>
    <name type="synonym">Acanthia lectularia</name>
    <dbReference type="NCBI Taxonomy" id="79782"/>
    <lineage>
        <taxon>Eukaryota</taxon>
        <taxon>Metazoa</taxon>
        <taxon>Ecdysozoa</taxon>
        <taxon>Arthropoda</taxon>
        <taxon>Hexapoda</taxon>
        <taxon>Insecta</taxon>
        <taxon>Pterygota</taxon>
        <taxon>Neoptera</taxon>
        <taxon>Paraneoptera</taxon>
        <taxon>Hemiptera</taxon>
        <taxon>Heteroptera</taxon>
        <taxon>Panheteroptera</taxon>
        <taxon>Cimicomorpha</taxon>
        <taxon>Cimicidae</taxon>
        <taxon>Cimex</taxon>
    </lineage>
</organism>
<dbReference type="EnsemblMetazoa" id="XM_014402853.2">
    <property type="protein sequence ID" value="XP_014258339.2"/>
    <property type="gene ID" value="LOC106671891"/>
</dbReference>
<dbReference type="PRINTS" id="PR00301">
    <property type="entry name" value="HEATSHOCK70"/>
</dbReference>
<sequence length="497" mass="54363">MSNNFGLYFGNSTASIAQFREDGKVEILANEAGERVTAAVVILNSKEQVVGSVAGATSYSLAPLTVRNNKMLLDSTLTAEEISSCRANSQVKIEGDIFDDLTYNIFETDKKPLVYTPEQVATLIFQKLYGIGLGATPGQKSLNCVLCVPRHWNNESRDIVRRAATTAGWVVRQIINEPTAALLAYKIGFEKPPVDSLVVVYRLGGVSCDATVLKVMCGFQAILSHVRHCDVGGKDIVKSLTDHLAEEFKRKFHLEPSESRKSIWKLKIAASGILHTLSTLPSCSRFIESVCDGIDFNVTVSRARLDALITPLVPKFTAPISEALRDAGVDSSDVSKVVLCGGALKIPKLKSVVASFFSCESCSSFNPDEVYATGAAQQAGLLTGLPNKADLSSPTVQIPFLNEPITLKVNEKEVRIEKNYLPTSDYFTMELDSSSVTMKAVQNRQDEQLQGEASMEFENRPKEVEFHVKVLLNDEIHVSAVDTVTKDIYKASLKLTR</sequence>
<dbReference type="AlphaFoldDB" id="A0A8I6S7J6"/>
<comment type="similarity">
    <text evidence="1">Belongs to the heat shock protein 70 family.</text>
</comment>
<dbReference type="RefSeq" id="XP_014258339.2">
    <property type="nucleotide sequence ID" value="XM_014402853.2"/>
</dbReference>
<dbReference type="Gene3D" id="3.30.30.30">
    <property type="match status" value="1"/>
</dbReference>
<evidence type="ECO:0000313" key="5">
    <source>
        <dbReference type="Proteomes" id="UP000494040"/>
    </source>
</evidence>
<evidence type="ECO:0008006" key="6">
    <source>
        <dbReference type="Google" id="ProtNLM"/>
    </source>
</evidence>
<keyword evidence="3" id="KW-0067">ATP-binding</keyword>
<evidence type="ECO:0000313" key="4">
    <source>
        <dbReference type="EnsemblMetazoa" id="XP_014258339.2"/>
    </source>
</evidence>
<dbReference type="KEGG" id="clec:106671891"/>
<dbReference type="Pfam" id="PF00012">
    <property type="entry name" value="HSP70"/>
    <property type="match status" value="1"/>
</dbReference>
<dbReference type="GO" id="GO:0005524">
    <property type="term" value="F:ATP binding"/>
    <property type="evidence" value="ECO:0007669"/>
    <property type="project" value="UniProtKB-KW"/>
</dbReference>
<evidence type="ECO:0000256" key="3">
    <source>
        <dbReference type="ARBA" id="ARBA00022840"/>
    </source>
</evidence>
<dbReference type="SUPFAM" id="SSF53067">
    <property type="entry name" value="Actin-like ATPase domain"/>
    <property type="match status" value="2"/>
</dbReference>
<dbReference type="Gene3D" id="3.30.420.40">
    <property type="match status" value="2"/>
</dbReference>
<dbReference type="GO" id="GO:0140662">
    <property type="term" value="F:ATP-dependent protein folding chaperone"/>
    <property type="evidence" value="ECO:0007669"/>
    <property type="project" value="InterPro"/>
</dbReference>
<dbReference type="Gene3D" id="3.90.640.10">
    <property type="entry name" value="Actin, Chain A, domain 4"/>
    <property type="match status" value="1"/>
</dbReference>
<dbReference type="OrthoDB" id="29851at2759"/>
<keyword evidence="5" id="KW-1185">Reference proteome</keyword>
<proteinExistence type="inferred from homology"/>
<evidence type="ECO:0000256" key="1">
    <source>
        <dbReference type="ARBA" id="ARBA00007381"/>
    </source>
</evidence>
<name>A0A8I6S7J6_CIMLE</name>
<dbReference type="OMA" id="DLYIWHG"/>
<keyword evidence="2" id="KW-0547">Nucleotide-binding</keyword>
<dbReference type="PANTHER" id="PTHR45639">
    <property type="entry name" value="HSC70CB, ISOFORM G-RELATED"/>
    <property type="match status" value="1"/>
</dbReference>
<dbReference type="Proteomes" id="UP000494040">
    <property type="component" value="Unassembled WGS sequence"/>
</dbReference>
<dbReference type="PANTHER" id="PTHR45639:SF32">
    <property type="entry name" value="HEAT SHOCK PROTEIN PDR13"/>
    <property type="match status" value="1"/>
</dbReference>
<dbReference type="GO" id="GO:0005829">
    <property type="term" value="C:cytosol"/>
    <property type="evidence" value="ECO:0007669"/>
    <property type="project" value="TreeGrafter"/>
</dbReference>
<evidence type="ECO:0000256" key="2">
    <source>
        <dbReference type="ARBA" id="ARBA00022741"/>
    </source>
</evidence>
<dbReference type="InterPro" id="IPR043129">
    <property type="entry name" value="ATPase_NBD"/>
</dbReference>
<protein>
    <recommendedName>
        <fullName evidence="6">Heat shock 70 kDa protein 14</fullName>
    </recommendedName>
</protein>
<dbReference type="GeneID" id="106671891"/>
<accession>A0A8I6S7J6</accession>
<dbReference type="InterPro" id="IPR013126">
    <property type="entry name" value="Hsp_70_fam"/>
</dbReference>
<dbReference type="GO" id="GO:0005634">
    <property type="term" value="C:nucleus"/>
    <property type="evidence" value="ECO:0007669"/>
    <property type="project" value="TreeGrafter"/>
</dbReference>